<protein>
    <submittedName>
        <fullName evidence="2">Uncharacterized protein</fullName>
    </submittedName>
</protein>
<reference evidence="2 3" key="2">
    <citation type="journal article" date="2017" name="Front. Plant Sci.">
        <title>Gene Classification and Mining of Molecular Markers Useful in Red Clover (Trifolium pratense) Breeding.</title>
        <authorList>
            <person name="Istvanek J."/>
            <person name="Dluhosova J."/>
            <person name="Dluhos P."/>
            <person name="Patkova L."/>
            <person name="Nedelnik J."/>
            <person name="Repkova J."/>
        </authorList>
    </citation>
    <scope>NUCLEOTIDE SEQUENCE [LARGE SCALE GENOMIC DNA]</scope>
    <source>
        <strain evidence="3">cv. Tatra</strain>
        <tissue evidence="2">Young leaves</tissue>
    </source>
</reference>
<sequence length="37" mass="4149">AARYREGESIGGNGKRVGEEEEDESGKRMVRSFDCDE</sequence>
<proteinExistence type="predicted"/>
<accession>A0A2K3JT24</accession>
<feature type="compositionally biased region" description="Basic and acidic residues" evidence="1">
    <location>
        <begin position="25"/>
        <end position="37"/>
    </location>
</feature>
<dbReference type="Proteomes" id="UP000236291">
    <property type="component" value="Unassembled WGS sequence"/>
</dbReference>
<reference evidence="2 3" key="1">
    <citation type="journal article" date="2014" name="Am. J. Bot.">
        <title>Genome assembly and annotation for red clover (Trifolium pratense; Fabaceae).</title>
        <authorList>
            <person name="Istvanek J."/>
            <person name="Jaros M."/>
            <person name="Krenek A."/>
            <person name="Repkova J."/>
        </authorList>
    </citation>
    <scope>NUCLEOTIDE SEQUENCE [LARGE SCALE GENOMIC DNA]</scope>
    <source>
        <strain evidence="3">cv. Tatra</strain>
        <tissue evidence="2">Young leaves</tissue>
    </source>
</reference>
<dbReference type="AlphaFoldDB" id="A0A2K3JT24"/>
<name>A0A2K3JT24_TRIPR</name>
<evidence type="ECO:0000313" key="2">
    <source>
        <dbReference type="EMBL" id="PNX57187.1"/>
    </source>
</evidence>
<feature type="non-terminal residue" evidence="2">
    <location>
        <position position="1"/>
    </location>
</feature>
<evidence type="ECO:0000313" key="3">
    <source>
        <dbReference type="Proteomes" id="UP000236291"/>
    </source>
</evidence>
<dbReference type="EMBL" id="ASHM01122477">
    <property type="protein sequence ID" value="PNX57187.1"/>
    <property type="molecule type" value="Genomic_DNA"/>
</dbReference>
<evidence type="ECO:0000256" key="1">
    <source>
        <dbReference type="SAM" id="MobiDB-lite"/>
    </source>
</evidence>
<feature type="region of interest" description="Disordered" evidence="1">
    <location>
        <begin position="1"/>
        <end position="37"/>
    </location>
</feature>
<gene>
    <name evidence="2" type="ORF">L195_g058568</name>
</gene>
<organism evidence="2 3">
    <name type="scientific">Trifolium pratense</name>
    <name type="common">Red clover</name>
    <dbReference type="NCBI Taxonomy" id="57577"/>
    <lineage>
        <taxon>Eukaryota</taxon>
        <taxon>Viridiplantae</taxon>
        <taxon>Streptophyta</taxon>
        <taxon>Embryophyta</taxon>
        <taxon>Tracheophyta</taxon>
        <taxon>Spermatophyta</taxon>
        <taxon>Magnoliopsida</taxon>
        <taxon>eudicotyledons</taxon>
        <taxon>Gunneridae</taxon>
        <taxon>Pentapetalae</taxon>
        <taxon>rosids</taxon>
        <taxon>fabids</taxon>
        <taxon>Fabales</taxon>
        <taxon>Fabaceae</taxon>
        <taxon>Papilionoideae</taxon>
        <taxon>50 kb inversion clade</taxon>
        <taxon>NPAAA clade</taxon>
        <taxon>Hologalegina</taxon>
        <taxon>IRL clade</taxon>
        <taxon>Trifolieae</taxon>
        <taxon>Trifolium</taxon>
    </lineage>
</organism>
<comment type="caution">
    <text evidence="2">The sequence shown here is derived from an EMBL/GenBank/DDBJ whole genome shotgun (WGS) entry which is preliminary data.</text>
</comment>